<keyword evidence="2" id="KW-1185">Reference proteome</keyword>
<protein>
    <submittedName>
        <fullName evidence="1">Uncharacterized protein</fullName>
    </submittedName>
</protein>
<name>A0A507DMC5_9FUNG</name>
<accession>A0A507DMC5</accession>
<evidence type="ECO:0000313" key="1">
    <source>
        <dbReference type="EMBL" id="TPX52743.1"/>
    </source>
</evidence>
<sequence length="178" mass="19244">MKVIQHLTNPVEKQHTKVLDVRIFYGIVPGGPGSTVSAPLLNPSGSDFASLVSALKQSVNIPATIQSTKVAATFSGSNHDRWQEFDAPTVLEKSHPTHALLPKNRRTIEKDDQITRTADAPETPELKALGATLAQCGFELLKLLSQLQLPSQVLSQLRKTINEATASQLADLLASMID</sequence>
<gene>
    <name evidence="1" type="ORF">CcCBS67573_g09817</name>
</gene>
<organism evidence="1 2">
    <name type="scientific">Chytriomyces confervae</name>
    <dbReference type="NCBI Taxonomy" id="246404"/>
    <lineage>
        <taxon>Eukaryota</taxon>
        <taxon>Fungi</taxon>
        <taxon>Fungi incertae sedis</taxon>
        <taxon>Chytridiomycota</taxon>
        <taxon>Chytridiomycota incertae sedis</taxon>
        <taxon>Chytridiomycetes</taxon>
        <taxon>Chytridiales</taxon>
        <taxon>Chytriomycetaceae</taxon>
        <taxon>Chytriomyces</taxon>
    </lineage>
</organism>
<reference evidence="1 2" key="1">
    <citation type="journal article" date="2019" name="Sci. Rep.">
        <title>Comparative genomics of chytrid fungi reveal insights into the obligate biotrophic and pathogenic lifestyle of Synchytrium endobioticum.</title>
        <authorList>
            <person name="van de Vossenberg B.T.L.H."/>
            <person name="Warris S."/>
            <person name="Nguyen H.D.T."/>
            <person name="van Gent-Pelzer M.P.E."/>
            <person name="Joly D.L."/>
            <person name="van de Geest H.C."/>
            <person name="Bonants P.J.M."/>
            <person name="Smith D.S."/>
            <person name="Levesque C.A."/>
            <person name="van der Lee T.A.J."/>
        </authorList>
    </citation>
    <scope>NUCLEOTIDE SEQUENCE [LARGE SCALE GENOMIC DNA]</scope>
    <source>
        <strain evidence="1 2">CBS 675.73</strain>
    </source>
</reference>
<comment type="caution">
    <text evidence="1">The sequence shown here is derived from an EMBL/GenBank/DDBJ whole genome shotgun (WGS) entry which is preliminary data.</text>
</comment>
<dbReference type="AlphaFoldDB" id="A0A507DMC5"/>
<dbReference type="OrthoDB" id="79687at2759"/>
<evidence type="ECO:0000313" key="2">
    <source>
        <dbReference type="Proteomes" id="UP000320333"/>
    </source>
</evidence>
<dbReference type="Proteomes" id="UP000320333">
    <property type="component" value="Unassembled WGS sequence"/>
</dbReference>
<dbReference type="EMBL" id="QEAP01001010">
    <property type="protein sequence ID" value="TPX52743.1"/>
    <property type="molecule type" value="Genomic_DNA"/>
</dbReference>
<proteinExistence type="predicted"/>